<evidence type="ECO:0000313" key="4">
    <source>
        <dbReference type="Proteomes" id="UP000186323"/>
    </source>
</evidence>
<dbReference type="CDD" id="cd02440">
    <property type="entry name" value="AdoMet_MTases"/>
    <property type="match status" value="1"/>
</dbReference>
<dbReference type="KEGG" id="dpg:DESPIGER_1274"/>
<dbReference type="SUPFAM" id="SSF53335">
    <property type="entry name" value="S-adenosyl-L-methionine-dependent methyltransferases"/>
    <property type="match status" value="1"/>
</dbReference>
<evidence type="ECO:0000313" key="3">
    <source>
        <dbReference type="EMBL" id="SFV73124.1"/>
    </source>
</evidence>
<protein>
    <submittedName>
        <fullName evidence="3">Ribosomal RNA small subunit methyltransferase D</fullName>
        <ecNumber evidence="3">2.1.1.-</ecNumber>
    </submittedName>
</protein>
<dbReference type="InterPro" id="IPR029063">
    <property type="entry name" value="SAM-dependent_MTases_sf"/>
</dbReference>
<reference evidence="4" key="1">
    <citation type="submission" date="2016-10" db="EMBL/GenBank/DDBJ databases">
        <authorList>
            <person name="Wegmann U."/>
        </authorList>
    </citation>
    <scope>NUCLEOTIDE SEQUENCE [LARGE SCALE GENOMIC DNA]</scope>
</reference>
<dbReference type="PANTHER" id="PTHR43542">
    <property type="entry name" value="METHYLTRANSFERASE"/>
    <property type="match status" value="1"/>
</dbReference>
<dbReference type="PROSITE" id="PS00092">
    <property type="entry name" value="N6_MTASE"/>
    <property type="match status" value="1"/>
</dbReference>
<dbReference type="OrthoDB" id="9803017at2"/>
<dbReference type="InterPro" id="IPR004398">
    <property type="entry name" value="RNA_MeTrfase_RsmD"/>
</dbReference>
<dbReference type="Proteomes" id="UP000186323">
    <property type="component" value="Chromosome I"/>
</dbReference>
<dbReference type="NCBIfam" id="TIGR00095">
    <property type="entry name" value="16S rRNA (guanine(966)-N(2))-methyltransferase RsmD"/>
    <property type="match status" value="1"/>
</dbReference>
<organism evidence="3 4">
    <name type="scientific">Desulfovibrio piger</name>
    <dbReference type="NCBI Taxonomy" id="901"/>
    <lineage>
        <taxon>Bacteria</taxon>
        <taxon>Pseudomonadati</taxon>
        <taxon>Thermodesulfobacteriota</taxon>
        <taxon>Desulfovibrionia</taxon>
        <taxon>Desulfovibrionales</taxon>
        <taxon>Desulfovibrionaceae</taxon>
        <taxon>Desulfovibrio</taxon>
    </lineage>
</organism>
<dbReference type="GO" id="GO:0008168">
    <property type="term" value="F:methyltransferase activity"/>
    <property type="evidence" value="ECO:0007669"/>
    <property type="project" value="UniProtKB-KW"/>
</dbReference>
<dbReference type="RefSeq" id="WP_072334472.1">
    <property type="nucleotide sequence ID" value="NZ_CALJDE010000060.1"/>
</dbReference>
<evidence type="ECO:0000256" key="1">
    <source>
        <dbReference type="ARBA" id="ARBA00022603"/>
    </source>
</evidence>
<dbReference type="Gene3D" id="3.40.50.150">
    <property type="entry name" value="Vaccinia Virus protein VP39"/>
    <property type="match status" value="1"/>
</dbReference>
<dbReference type="AlphaFoldDB" id="A0A1K1LEG1"/>
<accession>A0A1K1LEG1</accession>
<dbReference type="GO" id="GO:0003676">
    <property type="term" value="F:nucleic acid binding"/>
    <property type="evidence" value="ECO:0007669"/>
    <property type="project" value="InterPro"/>
</dbReference>
<proteinExistence type="predicted"/>
<gene>
    <name evidence="3" type="ORF">DESPIGER_1274</name>
</gene>
<sequence>MRIISGRLGGRRIRTVEGEGYRPAMGKTRESLFSMLTSRGVVWEGARVLDLFAGSGSLAFEAVSRGAALAVLVENSAAAARCLADNIRQLGVEDCVRLIRDDVRKTLNNTPLGCFDLVFLDPPYRKNLLNATLQGLLRRNWLAPGALVCAEIEKDAAVAAPDSLELLVERHFGQTRILIWTLA</sequence>
<keyword evidence="1 3" id="KW-0489">Methyltransferase</keyword>
<keyword evidence="2 3" id="KW-0808">Transferase</keyword>
<dbReference type="GO" id="GO:0031167">
    <property type="term" value="P:rRNA methylation"/>
    <property type="evidence" value="ECO:0007669"/>
    <property type="project" value="InterPro"/>
</dbReference>
<dbReference type="PIRSF" id="PIRSF004553">
    <property type="entry name" value="CHP00095"/>
    <property type="match status" value="1"/>
</dbReference>
<dbReference type="EC" id="2.1.1.-" evidence="3"/>
<dbReference type="PANTHER" id="PTHR43542:SF1">
    <property type="entry name" value="METHYLTRANSFERASE"/>
    <property type="match status" value="1"/>
</dbReference>
<dbReference type="Pfam" id="PF03602">
    <property type="entry name" value="Cons_hypoth95"/>
    <property type="match status" value="1"/>
</dbReference>
<name>A0A1K1LEG1_9BACT</name>
<evidence type="ECO:0000256" key="2">
    <source>
        <dbReference type="ARBA" id="ARBA00022679"/>
    </source>
</evidence>
<dbReference type="EMBL" id="LT630450">
    <property type="protein sequence ID" value="SFV73124.1"/>
    <property type="molecule type" value="Genomic_DNA"/>
</dbReference>
<dbReference type="InterPro" id="IPR002052">
    <property type="entry name" value="DNA_methylase_N6_adenine_CS"/>
</dbReference>
<keyword evidence="4" id="KW-1185">Reference proteome</keyword>